<reference evidence="4" key="1">
    <citation type="submission" date="2023-07" db="EMBL/GenBank/DDBJ databases">
        <title>Conexibacter stalactiti sp. nov., isolated from stalactites in a lava cave and emended description of the genus Conexibacter.</title>
        <authorList>
            <person name="Lee S.D."/>
        </authorList>
    </citation>
    <scope>NUCLEOTIDE SEQUENCE [LARGE SCALE GENOMIC DNA]</scope>
    <source>
        <strain evidence="4">KCTC 39840</strain>
    </source>
</reference>
<feature type="transmembrane region" description="Helical" evidence="2">
    <location>
        <begin position="273"/>
        <end position="301"/>
    </location>
</feature>
<proteinExistence type="predicted"/>
<keyword evidence="2" id="KW-1133">Transmembrane helix</keyword>
<dbReference type="Proteomes" id="UP001284601">
    <property type="component" value="Unassembled WGS sequence"/>
</dbReference>
<evidence type="ECO:0000256" key="1">
    <source>
        <dbReference type="SAM" id="MobiDB-lite"/>
    </source>
</evidence>
<sequence>MSTEQLELAARAVAFPHESAFPVRRVVERLSFEQDAVRHEVRIDVDLPLLETQGVIPLHSQSKETPSRGVEASAETGVLLPLATRREAGAIAVIALQLALAGCGRSVSRDEERLLTRLVLERTDESLQIVEELSRARPEWFRDATVHRLIDLFSRHALLCVVVPCDGRRRVVSFRWYSEDKHTARRGFAPWRSSSRHVVLNTPTPPADSYHYSVAPPPGFRVESTHLSSMTPDGVHGVHPHSALGSPAVETTTVVLRRENAWLRPVLLLSSAYALLALLFLTPIPAGALAATFAALFGYAAGTTRLWSGDRGGTGTTALTPGRSRAPASHPEDSA</sequence>
<dbReference type="RefSeq" id="WP_318596497.1">
    <property type="nucleotide sequence ID" value="NZ_JAWSTH010000014.1"/>
</dbReference>
<gene>
    <name evidence="3" type="ORF">R7226_07760</name>
</gene>
<evidence type="ECO:0000313" key="4">
    <source>
        <dbReference type="Proteomes" id="UP001284601"/>
    </source>
</evidence>
<reference evidence="3 4" key="2">
    <citation type="submission" date="2023-10" db="EMBL/GenBank/DDBJ databases">
        <authorList>
            <person name="Han X.F."/>
        </authorList>
    </citation>
    <scope>NUCLEOTIDE SEQUENCE [LARGE SCALE GENOMIC DNA]</scope>
    <source>
        <strain evidence="3 4">KCTC 39840</strain>
    </source>
</reference>
<keyword evidence="2" id="KW-0472">Membrane</keyword>
<comment type="caution">
    <text evidence="3">The sequence shown here is derived from an EMBL/GenBank/DDBJ whole genome shotgun (WGS) entry which is preliminary data.</text>
</comment>
<dbReference type="EMBL" id="JAWSTH010000014">
    <property type="protein sequence ID" value="MDW5594226.1"/>
    <property type="molecule type" value="Genomic_DNA"/>
</dbReference>
<accession>A0ABU4HLP9</accession>
<evidence type="ECO:0000256" key="2">
    <source>
        <dbReference type="SAM" id="Phobius"/>
    </source>
</evidence>
<protein>
    <recommendedName>
        <fullName evidence="5">DUF2207 domain-containing protein</fullName>
    </recommendedName>
</protein>
<name>A0ABU4HLP9_9ACTN</name>
<keyword evidence="4" id="KW-1185">Reference proteome</keyword>
<feature type="region of interest" description="Disordered" evidence="1">
    <location>
        <begin position="310"/>
        <end position="335"/>
    </location>
</feature>
<evidence type="ECO:0000313" key="3">
    <source>
        <dbReference type="EMBL" id="MDW5594226.1"/>
    </source>
</evidence>
<evidence type="ECO:0008006" key="5">
    <source>
        <dbReference type="Google" id="ProtNLM"/>
    </source>
</evidence>
<organism evidence="3 4">
    <name type="scientific">Conexibacter stalactiti</name>
    <dbReference type="NCBI Taxonomy" id="1940611"/>
    <lineage>
        <taxon>Bacteria</taxon>
        <taxon>Bacillati</taxon>
        <taxon>Actinomycetota</taxon>
        <taxon>Thermoleophilia</taxon>
        <taxon>Solirubrobacterales</taxon>
        <taxon>Conexibacteraceae</taxon>
        <taxon>Conexibacter</taxon>
    </lineage>
</organism>
<keyword evidence="2" id="KW-0812">Transmembrane</keyword>